<feature type="non-terminal residue" evidence="2">
    <location>
        <position position="75"/>
    </location>
</feature>
<sequence>MQLFKIVIAAITLVAGATASPVVAVSILTLFRSLPLNFRLRETPLRTSNLRIALIRIPLPASRETWEVHYERRMS</sequence>
<keyword evidence="3" id="KW-1185">Reference proteome</keyword>
<proteinExistence type="predicted"/>
<name>A0AAD7BBU4_9AGAR</name>
<organism evidence="2 3">
    <name type="scientific">Roridomyces roridus</name>
    <dbReference type="NCBI Taxonomy" id="1738132"/>
    <lineage>
        <taxon>Eukaryota</taxon>
        <taxon>Fungi</taxon>
        <taxon>Dikarya</taxon>
        <taxon>Basidiomycota</taxon>
        <taxon>Agaricomycotina</taxon>
        <taxon>Agaricomycetes</taxon>
        <taxon>Agaricomycetidae</taxon>
        <taxon>Agaricales</taxon>
        <taxon>Marasmiineae</taxon>
        <taxon>Mycenaceae</taxon>
        <taxon>Roridomyces</taxon>
    </lineage>
</organism>
<protein>
    <submittedName>
        <fullName evidence="2">Uncharacterized protein</fullName>
    </submittedName>
</protein>
<comment type="caution">
    <text evidence="2">The sequence shown here is derived from an EMBL/GenBank/DDBJ whole genome shotgun (WGS) entry which is preliminary data.</text>
</comment>
<evidence type="ECO:0000256" key="1">
    <source>
        <dbReference type="SAM" id="Phobius"/>
    </source>
</evidence>
<dbReference type="EMBL" id="JARKIF010000022">
    <property type="protein sequence ID" value="KAJ7616611.1"/>
    <property type="molecule type" value="Genomic_DNA"/>
</dbReference>
<accession>A0AAD7BBU4</accession>
<keyword evidence="1" id="KW-1133">Transmembrane helix</keyword>
<evidence type="ECO:0000313" key="3">
    <source>
        <dbReference type="Proteomes" id="UP001221142"/>
    </source>
</evidence>
<dbReference type="AlphaFoldDB" id="A0AAD7BBU4"/>
<keyword evidence="1" id="KW-0812">Transmembrane</keyword>
<gene>
    <name evidence="2" type="ORF">FB45DRAFT_934571</name>
</gene>
<reference evidence="2" key="1">
    <citation type="submission" date="2023-03" db="EMBL/GenBank/DDBJ databases">
        <title>Massive genome expansion in bonnet fungi (Mycena s.s.) driven by repeated elements and novel gene families across ecological guilds.</title>
        <authorList>
            <consortium name="Lawrence Berkeley National Laboratory"/>
            <person name="Harder C.B."/>
            <person name="Miyauchi S."/>
            <person name="Viragh M."/>
            <person name="Kuo A."/>
            <person name="Thoen E."/>
            <person name="Andreopoulos B."/>
            <person name="Lu D."/>
            <person name="Skrede I."/>
            <person name="Drula E."/>
            <person name="Henrissat B."/>
            <person name="Morin E."/>
            <person name="Kohler A."/>
            <person name="Barry K."/>
            <person name="LaButti K."/>
            <person name="Morin E."/>
            <person name="Salamov A."/>
            <person name="Lipzen A."/>
            <person name="Mereny Z."/>
            <person name="Hegedus B."/>
            <person name="Baldrian P."/>
            <person name="Stursova M."/>
            <person name="Weitz H."/>
            <person name="Taylor A."/>
            <person name="Grigoriev I.V."/>
            <person name="Nagy L.G."/>
            <person name="Martin F."/>
            <person name="Kauserud H."/>
        </authorList>
    </citation>
    <scope>NUCLEOTIDE SEQUENCE</scope>
    <source>
        <strain evidence="2">9284</strain>
    </source>
</reference>
<feature type="transmembrane region" description="Helical" evidence="1">
    <location>
        <begin position="6"/>
        <end position="31"/>
    </location>
</feature>
<dbReference type="Proteomes" id="UP001221142">
    <property type="component" value="Unassembled WGS sequence"/>
</dbReference>
<evidence type="ECO:0000313" key="2">
    <source>
        <dbReference type="EMBL" id="KAJ7616611.1"/>
    </source>
</evidence>
<keyword evidence="1" id="KW-0472">Membrane</keyword>